<dbReference type="RefSeq" id="XP_042914917.1">
    <property type="nucleotide sequence ID" value="XM_043072458.1"/>
</dbReference>
<dbReference type="GO" id="GO:0042276">
    <property type="term" value="P:error-prone translesion synthesis"/>
    <property type="evidence" value="ECO:0000318"/>
    <property type="project" value="GO_Central"/>
</dbReference>
<dbReference type="GeneID" id="66057090"/>
<accession>A0A2K3CR35</accession>
<keyword evidence="3" id="KW-0479">Metal-binding</keyword>
<dbReference type="Gene3D" id="3.40.1170.60">
    <property type="match status" value="1"/>
</dbReference>
<dbReference type="OrthoDB" id="5723at2759"/>
<feature type="compositionally biased region" description="Low complexity" evidence="7">
    <location>
        <begin position="821"/>
        <end position="835"/>
    </location>
</feature>
<dbReference type="GO" id="GO:0005657">
    <property type="term" value="C:replication fork"/>
    <property type="evidence" value="ECO:0000318"/>
    <property type="project" value="GO_Central"/>
</dbReference>
<dbReference type="Pfam" id="PF00817">
    <property type="entry name" value="IMS"/>
    <property type="match status" value="1"/>
</dbReference>
<feature type="domain" description="UmuC" evidence="8">
    <location>
        <begin position="16"/>
        <end position="268"/>
    </location>
</feature>
<evidence type="ECO:0000256" key="6">
    <source>
        <dbReference type="ARBA" id="ARBA00023242"/>
    </source>
</evidence>
<sequence>MGANAASASPTSDLLVLHADVDAFFCQVEALRHPEAAALRGTPLAVQQHQDIISVDHSARQAGVVKHMAPAEARRLLAAVGGRVLHVYCEDGTRPSYRPYRETSAALMRLFRSLLPPGAVLERASIDEAFIALRLGPPAAAPGTAGAAPGGVGAAGAPEAGAGAAACLEAQARLTSCGGSSGGSEPAAQQEQQQGAAVRRAVELGERLRREALAQLGLRVSVGLAANKLLAKLASRAAKPDGLRVLLDGGEVAALLADTPVARLPGMGGAVAEALAAEGLHTAADLRGHGAAALQRRFGLRPAVAEALAAWAHGVDARPVEERGPPKAIQVQMTLTPVPRPAPAVMVARAVESGFEWGAVAGAGAGAVAGVGAAPGSAVRSPAAAPIPAVLSPPSPSSTAAAGGAAAATAAARRMLMPLVPASGDGWSRLSRLAASMAGDLVARVLLDRHQEQRWPAKLRVELSTHGPTGRTASRTCAFPAPSLAPALTAAGAAGAVGAVGGGAAPAGMGGRSSSNIEGDGSSLGGNGSSQRSLGNLGDGSGVVGPAGPSTTAAGVGRQGAAVAVAPRGASVYGSAVQGNDAGGGGDGGGGGGQGLIVGEHTFFSPELSSALREAVVANCLALCGALLPPDQAALPLVQLHLTAGSFRPYRALAAAGSIRTFLGRPPAAATAAAAGAAATAAAPATVATPAAAAVVGSAAAAGAATAKGGLLPPAVQSRAGDRGTSRAVEAGGAGSGLQLHRETPVQQQQQAGGKRPRMADGVEPAMCGPSAAAARVAAAAAMVPAEVGGVHGGRALPMQEQTTRLPHPQPTNLQPCCERQQQQQAQQPQPHAGLGPPPLPQMQQQQRPPRTRAHQPPRHVLAPAPPIDIEELLARLWPPDDDSSGVRAAGLGAGGVAALQPGGPGVESSAEADMAAWLAAFGAPALQEWWGGL</sequence>
<keyword evidence="5" id="KW-0234">DNA repair</keyword>
<keyword evidence="2" id="KW-0808">Transferase</keyword>
<dbReference type="EMBL" id="CM008978">
    <property type="protein sequence ID" value="PNW70746.1"/>
    <property type="molecule type" value="Genomic_DNA"/>
</dbReference>
<dbReference type="InParanoid" id="A0A2K3CR35"/>
<keyword evidence="4" id="KW-0227">DNA damage</keyword>
<evidence type="ECO:0000259" key="8">
    <source>
        <dbReference type="PROSITE" id="PS50173"/>
    </source>
</evidence>
<dbReference type="InterPro" id="IPR001126">
    <property type="entry name" value="UmuC"/>
</dbReference>
<dbReference type="AlphaFoldDB" id="A0A2K3CR35"/>
<dbReference type="SUPFAM" id="SSF56672">
    <property type="entry name" value="DNA/RNA polymerases"/>
    <property type="match status" value="1"/>
</dbReference>
<evidence type="ECO:0000256" key="3">
    <source>
        <dbReference type="ARBA" id="ARBA00022723"/>
    </source>
</evidence>
<dbReference type="GO" id="GO:0003887">
    <property type="term" value="F:DNA-directed DNA polymerase activity"/>
    <property type="evidence" value="ECO:0000318"/>
    <property type="project" value="GO_Central"/>
</dbReference>
<dbReference type="PANTHER" id="PTHR45873">
    <property type="entry name" value="DNA POLYMERASE ETA"/>
    <property type="match status" value="1"/>
</dbReference>
<gene>
    <name evidence="9" type="ORF">CHLRE_17g732900v5</name>
</gene>
<dbReference type="InterPro" id="IPR052230">
    <property type="entry name" value="DNA_polymerase_eta"/>
</dbReference>
<protein>
    <recommendedName>
        <fullName evidence="8">UmuC domain-containing protein</fullName>
    </recommendedName>
</protein>
<dbReference type="PROSITE" id="PS50173">
    <property type="entry name" value="UMUC"/>
    <property type="match status" value="1"/>
</dbReference>
<evidence type="ECO:0000256" key="5">
    <source>
        <dbReference type="ARBA" id="ARBA00023204"/>
    </source>
</evidence>
<dbReference type="GO" id="GO:0035861">
    <property type="term" value="C:site of double-strand break"/>
    <property type="evidence" value="ECO:0000318"/>
    <property type="project" value="GO_Central"/>
</dbReference>
<dbReference type="KEGG" id="cre:CHLRE_17g732900v5"/>
<dbReference type="GO" id="GO:0009314">
    <property type="term" value="P:response to radiation"/>
    <property type="evidence" value="ECO:0000318"/>
    <property type="project" value="GO_Central"/>
</dbReference>
<evidence type="ECO:0000256" key="2">
    <source>
        <dbReference type="ARBA" id="ARBA00022679"/>
    </source>
</evidence>
<feature type="region of interest" description="Disordered" evidence="7">
    <location>
        <begin position="804"/>
        <end position="863"/>
    </location>
</feature>
<evidence type="ECO:0000256" key="1">
    <source>
        <dbReference type="ARBA" id="ARBA00004123"/>
    </source>
</evidence>
<dbReference type="Gene3D" id="1.10.150.20">
    <property type="entry name" value="5' to 3' exonuclease, C-terminal subdomain"/>
    <property type="match status" value="1"/>
</dbReference>
<evidence type="ECO:0000313" key="9">
    <source>
        <dbReference type="EMBL" id="PNW70746.1"/>
    </source>
</evidence>
<dbReference type="InterPro" id="IPR043128">
    <property type="entry name" value="Rev_trsase/Diguanyl_cyclase"/>
</dbReference>
<dbReference type="Gene3D" id="3.30.70.270">
    <property type="match status" value="1"/>
</dbReference>
<dbReference type="GO" id="GO:0005634">
    <property type="term" value="C:nucleus"/>
    <property type="evidence" value="ECO:0000318"/>
    <property type="project" value="GO_Central"/>
</dbReference>
<evidence type="ECO:0000256" key="7">
    <source>
        <dbReference type="SAM" id="MobiDB-lite"/>
    </source>
</evidence>
<dbReference type="Gramene" id="PNW70746">
    <property type="protein sequence ID" value="PNW70746"/>
    <property type="gene ID" value="CHLRE_17g732900v5"/>
</dbReference>
<comment type="subcellular location">
    <subcellularLocation>
        <location evidence="1">Nucleus</location>
    </subcellularLocation>
</comment>
<keyword evidence="6" id="KW-0539">Nucleus</keyword>
<feature type="region of interest" description="Disordered" evidence="7">
    <location>
        <begin position="711"/>
        <end position="761"/>
    </location>
</feature>
<proteinExistence type="predicted"/>
<keyword evidence="10" id="KW-1185">Reference proteome</keyword>
<evidence type="ECO:0000256" key="4">
    <source>
        <dbReference type="ARBA" id="ARBA00022763"/>
    </source>
</evidence>
<dbReference type="GO" id="GO:0006281">
    <property type="term" value="P:DNA repair"/>
    <property type="evidence" value="ECO:0007669"/>
    <property type="project" value="UniProtKB-KW"/>
</dbReference>
<dbReference type="GO" id="GO:0046872">
    <property type="term" value="F:metal ion binding"/>
    <property type="evidence" value="ECO:0007669"/>
    <property type="project" value="UniProtKB-KW"/>
</dbReference>
<dbReference type="Proteomes" id="UP000006906">
    <property type="component" value="Chromosome 17"/>
</dbReference>
<evidence type="ECO:0000313" key="10">
    <source>
        <dbReference type="Proteomes" id="UP000006906"/>
    </source>
</evidence>
<feature type="compositionally biased region" description="Polar residues" evidence="7">
    <location>
        <begin position="804"/>
        <end position="815"/>
    </location>
</feature>
<name>A0A2K3CR35_CHLRE</name>
<dbReference type="PANTHER" id="PTHR45873:SF1">
    <property type="entry name" value="DNA POLYMERASE ETA"/>
    <property type="match status" value="1"/>
</dbReference>
<feature type="region of interest" description="Disordered" evidence="7">
    <location>
        <begin position="504"/>
        <end position="554"/>
    </location>
</feature>
<reference evidence="9 10" key="1">
    <citation type="journal article" date="2007" name="Science">
        <title>The Chlamydomonas genome reveals the evolution of key animal and plant functions.</title>
        <authorList>
            <person name="Merchant S.S."/>
            <person name="Prochnik S.E."/>
            <person name="Vallon O."/>
            <person name="Harris E.H."/>
            <person name="Karpowicz S.J."/>
            <person name="Witman G.B."/>
            <person name="Terry A."/>
            <person name="Salamov A."/>
            <person name="Fritz-Laylin L.K."/>
            <person name="Marechal-Drouard L."/>
            <person name="Marshall W.F."/>
            <person name="Qu L.H."/>
            <person name="Nelson D.R."/>
            <person name="Sanderfoot A.A."/>
            <person name="Spalding M.H."/>
            <person name="Kapitonov V.V."/>
            <person name="Ren Q."/>
            <person name="Ferris P."/>
            <person name="Lindquist E."/>
            <person name="Shapiro H."/>
            <person name="Lucas S.M."/>
            <person name="Grimwood J."/>
            <person name="Schmutz J."/>
            <person name="Cardol P."/>
            <person name="Cerutti H."/>
            <person name="Chanfreau G."/>
            <person name="Chen C.L."/>
            <person name="Cognat V."/>
            <person name="Croft M.T."/>
            <person name="Dent R."/>
            <person name="Dutcher S."/>
            <person name="Fernandez E."/>
            <person name="Fukuzawa H."/>
            <person name="Gonzalez-Ballester D."/>
            <person name="Gonzalez-Halphen D."/>
            <person name="Hallmann A."/>
            <person name="Hanikenne M."/>
            <person name="Hippler M."/>
            <person name="Inwood W."/>
            <person name="Jabbari K."/>
            <person name="Kalanon M."/>
            <person name="Kuras R."/>
            <person name="Lefebvre P.A."/>
            <person name="Lemaire S.D."/>
            <person name="Lobanov A.V."/>
            <person name="Lohr M."/>
            <person name="Manuell A."/>
            <person name="Meier I."/>
            <person name="Mets L."/>
            <person name="Mittag M."/>
            <person name="Mittelmeier T."/>
            <person name="Moroney J.V."/>
            <person name="Moseley J."/>
            <person name="Napoli C."/>
            <person name="Nedelcu A.M."/>
            <person name="Niyogi K."/>
            <person name="Novoselov S.V."/>
            <person name="Paulsen I.T."/>
            <person name="Pazour G."/>
            <person name="Purton S."/>
            <person name="Ral J.P."/>
            <person name="Riano-Pachon D.M."/>
            <person name="Riekhof W."/>
            <person name="Rymarquis L."/>
            <person name="Schroda M."/>
            <person name="Stern D."/>
            <person name="Umen J."/>
            <person name="Willows R."/>
            <person name="Wilson N."/>
            <person name="Zimmer S.L."/>
            <person name="Allmer J."/>
            <person name="Balk J."/>
            <person name="Bisova K."/>
            <person name="Chen C.J."/>
            <person name="Elias M."/>
            <person name="Gendler K."/>
            <person name="Hauser C."/>
            <person name="Lamb M.R."/>
            <person name="Ledford H."/>
            <person name="Long J.C."/>
            <person name="Minagawa J."/>
            <person name="Page M.D."/>
            <person name="Pan J."/>
            <person name="Pootakham W."/>
            <person name="Roje S."/>
            <person name="Rose A."/>
            <person name="Stahlberg E."/>
            <person name="Terauchi A.M."/>
            <person name="Yang P."/>
            <person name="Ball S."/>
            <person name="Bowler C."/>
            <person name="Dieckmann C.L."/>
            <person name="Gladyshev V.N."/>
            <person name="Green P."/>
            <person name="Jorgensen R."/>
            <person name="Mayfield S."/>
            <person name="Mueller-Roeber B."/>
            <person name="Rajamani S."/>
            <person name="Sayre R.T."/>
            <person name="Brokstein P."/>
            <person name="Dubchak I."/>
            <person name="Goodstein D."/>
            <person name="Hornick L."/>
            <person name="Huang Y.W."/>
            <person name="Jhaveri J."/>
            <person name="Luo Y."/>
            <person name="Martinez D."/>
            <person name="Ngau W.C."/>
            <person name="Otillar B."/>
            <person name="Poliakov A."/>
            <person name="Porter A."/>
            <person name="Szajkowski L."/>
            <person name="Werner G."/>
            <person name="Zhou K."/>
            <person name="Grigoriev I.V."/>
            <person name="Rokhsar D.S."/>
            <person name="Grossman A.R."/>
        </authorList>
    </citation>
    <scope>NUCLEOTIDE SEQUENCE [LARGE SCALE GENOMIC DNA]</scope>
    <source>
        <strain evidence="10">CC-503</strain>
    </source>
</reference>
<dbReference type="STRING" id="3055.A0A2K3CR35"/>
<dbReference type="InterPro" id="IPR043502">
    <property type="entry name" value="DNA/RNA_pol_sf"/>
</dbReference>
<organism evidence="9 10">
    <name type="scientific">Chlamydomonas reinhardtii</name>
    <name type="common">Chlamydomonas smithii</name>
    <dbReference type="NCBI Taxonomy" id="3055"/>
    <lineage>
        <taxon>Eukaryota</taxon>
        <taxon>Viridiplantae</taxon>
        <taxon>Chlorophyta</taxon>
        <taxon>core chlorophytes</taxon>
        <taxon>Chlorophyceae</taxon>
        <taxon>CS clade</taxon>
        <taxon>Chlamydomonadales</taxon>
        <taxon>Chlamydomonadaceae</taxon>
        <taxon>Chlamydomonas</taxon>
    </lineage>
</organism>